<keyword evidence="1" id="KW-1133">Transmembrane helix</keyword>
<dbReference type="KEGG" id="cmah:C1I91_23000"/>
<keyword evidence="3" id="KW-1185">Reference proteome</keyword>
<dbReference type="EMBL" id="CP025746">
    <property type="protein sequence ID" value="QAA34276.1"/>
    <property type="molecule type" value="Genomic_DNA"/>
</dbReference>
<dbReference type="Proteomes" id="UP000286268">
    <property type="component" value="Chromosome"/>
</dbReference>
<proteinExistence type="predicted"/>
<reference evidence="2 3" key="1">
    <citation type="submission" date="2018-01" db="EMBL/GenBank/DDBJ databases">
        <title>Genome Sequencing and Assembly of Anaerobacter polyendosporus strain CT4.</title>
        <authorList>
            <person name="Tachaapaikoon C."/>
            <person name="Sutheeworapong S."/>
            <person name="Jenjaroenpun P."/>
            <person name="Wongsurawat T."/>
            <person name="Nookeaw I."/>
            <person name="Cheawchanlertfa P."/>
            <person name="Kosugi A."/>
            <person name="Cheevadhanarak S."/>
            <person name="Ratanakhanokchai K."/>
        </authorList>
    </citation>
    <scope>NUCLEOTIDE SEQUENCE [LARGE SCALE GENOMIC DNA]</scope>
    <source>
        <strain evidence="2 3">CT4</strain>
    </source>
</reference>
<evidence type="ECO:0000256" key="1">
    <source>
        <dbReference type="SAM" id="Phobius"/>
    </source>
</evidence>
<evidence type="ECO:0000313" key="3">
    <source>
        <dbReference type="Proteomes" id="UP000286268"/>
    </source>
</evidence>
<dbReference type="AlphaFoldDB" id="A0A410DYX1"/>
<dbReference type="RefSeq" id="WP_128214997.1">
    <property type="nucleotide sequence ID" value="NZ_CP025746.1"/>
</dbReference>
<evidence type="ECO:0000313" key="2">
    <source>
        <dbReference type="EMBL" id="QAA34276.1"/>
    </source>
</evidence>
<gene>
    <name evidence="2" type="ORF">C1I91_23000</name>
</gene>
<protein>
    <submittedName>
        <fullName evidence="2">Uncharacterized protein</fullName>
    </submittedName>
</protein>
<sequence>MQGDLILLLGIANIPLYKTIYDTFFQETMRRDDPKNRDASSTHITRIKSIGKRDERLSLFILLCVLAVMFEFFIIEGAISIFI</sequence>
<feature type="transmembrane region" description="Helical" evidence="1">
    <location>
        <begin position="57"/>
        <end position="82"/>
    </location>
</feature>
<keyword evidence="1" id="KW-0812">Transmembrane</keyword>
<keyword evidence="1" id="KW-0472">Membrane</keyword>
<name>A0A410DYX1_9CLOT</name>
<organism evidence="2 3">
    <name type="scientific">Clostridium manihotivorum</name>
    <dbReference type="NCBI Taxonomy" id="2320868"/>
    <lineage>
        <taxon>Bacteria</taxon>
        <taxon>Bacillati</taxon>
        <taxon>Bacillota</taxon>
        <taxon>Clostridia</taxon>
        <taxon>Eubacteriales</taxon>
        <taxon>Clostridiaceae</taxon>
        <taxon>Clostridium</taxon>
    </lineage>
</organism>
<accession>A0A410DYX1</accession>